<dbReference type="SUPFAM" id="SSF53335">
    <property type="entry name" value="S-adenosyl-L-methionine-dependent methyltransferases"/>
    <property type="match status" value="1"/>
</dbReference>
<dbReference type="PANTHER" id="PTHR10509">
    <property type="entry name" value="O-METHYLTRANSFERASE-RELATED"/>
    <property type="match status" value="1"/>
</dbReference>
<protein>
    <submittedName>
        <fullName evidence="6">S-adenosyl-L-methionine-dependent methyltransferases superfamily protein</fullName>
    </submittedName>
</protein>
<dbReference type="InterPro" id="IPR002935">
    <property type="entry name" value="SAM_O-MeTrfase"/>
</dbReference>
<dbReference type="GO" id="GO:0008171">
    <property type="term" value="F:O-methyltransferase activity"/>
    <property type="evidence" value="ECO:0007669"/>
    <property type="project" value="InterPro"/>
</dbReference>
<evidence type="ECO:0000256" key="5">
    <source>
        <dbReference type="ARBA" id="ARBA00023453"/>
    </source>
</evidence>
<gene>
    <name evidence="6" type="ORF">Acr_00g0044650</name>
</gene>
<dbReference type="CDD" id="cd02440">
    <property type="entry name" value="AdoMet_MTases"/>
    <property type="match status" value="1"/>
</dbReference>
<dbReference type="GO" id="GO:0032259">
    <property type="term" value="P:methylation"/>
    <property type="evidence" value="ECO:0007669"/>
    <property type="project" value="UniProtKB-KW"/>
</dbReference>
<dbReference type="Pfam" id="PF01596">
    <property type="entry name" value="Methyltransf_3"/>
    <property type="match status" value="1"/>
</dbReference>
<dbReference type="Proteomes" id="UP000585474">
    <property type="component" value="Unassembled WGS sequence"/>
</dbReference>
<evidence type="ECO:0000313" key="6">
    <source>
        <dbReference type="EMBL" id="GFS36208.1"/>
    </source>
</evidence>
<dbReference type="GO" id="GO:0009809">
    <property type="term" value="P:lignin biosynthetic process"/>
    <property type="evidence" value="ECO:0007669"/>
    <property type="project" value="UniProtKB-KW"/>
</dbReference>
<keyword evidence="3" id="KW-0949">S-adenosyl-L-methionine</keyword>
<keyword evidence="7" id="KW-1185">Reference proteome</keyword>
<dbReference type="InterPro" id="IPR050362">
    <property type="entry name" value="Cation-dep_OMT"/>
</dbReference>
<comment type="caution">
    <text evidence="6">The sequence shown here is derived from an EMBL/GenBank/DDBJ whole genome shotgun (WGS) entry which is preliminary data.</text>
</comment>
<keyword evidence="1 6" id="KW-0489">Methyltransferase</keyword>
<accession>A0A7J0DKP9</accession>
<keyword evidence="4" id="KW-0438">Lignin biosynthesis</keyword>
<reference evidence="7" key="1">
    <citation type="submission" date="2019-07" db="EMBL/GenBank/DDBJ databases">
        <title>De Novo Assembly of kiwifruit Actinidia rufa.</title>
        <authorList>
            <person name="Sugita-Konishi S."/>
            <person name="Sato K."/>
            <person name="Mori E."/>
            <person name="Abe Y."/>
            <person name="Kisaki G."/>
            <person name="Hamano K."/>
            <person name="Suezawa K."/>
            <person name="Otani M."/>
            <person name="Fukuda T."/>
            <person name="Manabe T."/>
            <person name="Gomi K."/>
            <person name="Tabuchi M."/>
            <person name="Akimitsu K."/>
            <person name="Kataoka I."/>
        </authorList>
    </citation>
    <scope>NUCLEOTIDE SEQUENCE [LARGE SCALE GENOMIC DNA]</scope>
    <source>
        <strain evidence="7">cv. Fuchu</strain>
    </source>
</reference>
<proteinExistence type="inferred from homology"/>
<evidence type="ECO:0000256" key="1">
    <source>
        <dbReference type="ARBA" id="ARBA00022603"/>
    </source>
</evidence>
<dbReference type="UniPathway" id="UPA00711"/>
<dbReference type="InterPro" id="IPR029063">
    <property type="entry name" value="SAM-dependent_MTases_sf"/>
</dbReference>
<dbReference type="PROSITE" id="PS51682">
    <property type="entry name" value="SAM_OMT_I"/>
    <property type="match status" value="1"/>
</dbReference>
<dbReference type="PANTHER" id="PTHR10509:SF82">
    <property type="entry name" value="CAFFEOYL-COA O-METHYLTRANSFERASE-LIKE"/>
    <property type="match status" value="1"/>
</dbReference>
<dbReference type="AlphaFoldDB" id="A0A7J0DKP9"/>
<dbReference type="Gene3D" id="3.40.50.150">
    <property type="entry name" value="Vaccinia Virus protein VP39"/>
    <property type="match status" value="1"/>
</dbReference>
<dbReference type="OrthoDB" id="10251242at2759"/>
<comment type="similarity">
    <text evidence="5">Belongs to the class I-like SAM-binding methyltransferase superfamily. Cation-dependent O-methyltransferase family.</text>
</comment>
<evidence type="ECO:0000313" key="7">
    <source>
        <dbReference type="Proteomes" id="UP000585474"/>
    </source>
</evidence>
<evidence type="ECO:0000256" key="3">
    <source>
        <dbReference type="ARBA" id="ARBA00022691"/>
    </source>
</evidence>
<dbReference type="GO" id="GO:0008757">
    <property type="term" value="F:S-adenosylmethionine-dependent methyltransferase activity"/>
    <property type="evidence" value="ECO:0007669"/>
    <property type="project" value="TreeGrafter"/>
</dbReference>
<keyword evidence="2 6" id="KW-0808">Transferase</keyword>
<organism evidence="6 7">
    <name type="scientific">Actinidia rufa</name>
    <dbReference type="NCBI Taxonomy" id="165716"/>
    <lineage>
        <taxon>Eukaryota</taxon>
        <taxon>Viridiplantae</taxon>
        <taxon>Streptophyta</taxon>
        <taxon>Embryophyta</taxon>
        <taxon>Tracheophyta</taxon>
        <taxon>Spermatophyta</taxon>
        <taxon>Magnoliopsida</taxon>
        <taxon>eudicotyledons</taxon>
        <taxon>Gunneridae</taxon>
        <taxon>Pentapetalae</taxon>
        <taxon>asterids</taxon>
        <taxon>Ericales</taxon>
        <taxon>Actinidiaceae</taxon>
        <taxon>Actinidia</taxon>
    </lineage>
</organism>
<dbReference type="EMBL" id="BJWL01000246">
    <property type="protein sequence ID" value="GFS36208.1"/>
    <property type="molecule type" value="Genomic_DNA"/>
</dbReference>
<evidence type="ECO:0000256" key="2">
    <source>
        <dbReference type="ARBA" id="ARBA00022679"/>
    </source>
</evidence>
<name>A0A7J0DKP9_9ERIC</name>
<evidence type="ECO:0000256" key="4">
    <source>
        <dbReference type="ARBA" id="ARBA00022733"/>
    </source>
</evidence>
<sequence>MEHTTKKASSSKGLLQTEELYQYILETSVYPREPAPLKELRDVTASHPWSLMGTAPDAGQLMTLLLKLVNAKNTIEIGVFTGYSLLLTALTIPDDGKITAIDLSRESYEIGLPVIRKAGVERKINFVQHENEGSFDFAFVDADKVNFWNYHERLMKLVKVGGIVVYDNTLWGGSIVMPEELAPERMRDGRKFTLEFNKLLAADPRIHISHAALGDGITICLRIV</sequence>